<dbReference type="CDD" id="cd00312">
    <property type="entry name" value="Esterase_lipase"/>
    <property type="match status" value="1"/>
</dbReference>
<evidence type="ECO:0000256" key="5">
    <source>
        <dbReference type="PIRSR" id="PIRSR600997-1"/>
    </source>
</evidence>
<dbReference type="GO" id="GO:0019695">
    <property type="term" value="P:choline metabolic process"/>
    <property type="evidence" value="ECO:0007669"/>
    <property type="project" value="TreeGrafter"/>
</dbReference>
<keyword evidence="9" id="KW-1185">Reference proteome</keyword>
<keyword evidence="2" id="KW-0719">Serine esterase</keyword>
<dbReference type="Proteomes" id="UP001283361">
    <property type="component" value="Unassembled WGS sequence"/>
</dbReference>
<evidence type="ECO:0000256" key="2">
    <source>
        <dbReference type="ARBA" id="ARBA00022487"/>
    </source>
</evidence>
<dbReference type="InterPro" id="IPR029058">
    <property type="entry name" value="AB_hydrolase_fold"/>
</dbReference>
<evidence type="ECO:0000313" key="9">
    <source>
        <dbReference type="Proteomes" id="UP001283361"/>
    </source>
</evidence>
<dbReference type="PRINTS" id="PR00878">
    <property type="entry name" value="CHOLNESTRASE"/>
</dbReference>
<name>A0AAE1AWA0_9GAST</name>
<feature type="active site" description="Acyl-ester intermediate" evidence="5">
    <location>
        <position position="256"/>
    </location>
</feature>
<comment type="similarity">
    <text evidence="1">Belongs to the type-B carboxylesterase/lipase family.</text>
</comment>
<evidence type="ECO:0000259" key="7">
    <source>
        <dbReference type="Pfam" id="PF00135"/>
    </source>
</evidence>
<dbReference type="GO" id="GO:0006581">
    <property type="term" value="P:acetylcholine catabolic process"/>
    <property type="evidence" value="ECO:0007669"/>
    <property type="project" value="TreeGrafter"/>
</dbReference>
<dbReference type="PROSITE" id="PS00941">
    <property type="entry name" value="CARBOXYLESTERASE_B_2"/>
    <property type="match status" value="1"/>
</dbReference>
<keyword evidence="4" id="KW-1015">Disulfide bond</keyword>
<feature type="active site" description="Charge relay system" evidence="5">
    <location>
        <position position="381"/>
    </location>
</feature>
<dbReference type="FunFam" id="3.40.50.1820:FF:000029">
    <property type="entry name" value="Acetylcholinesterase"/>
    <property type="match status" value="1"/>
</dbReference>
<dbReference type="Gene3D" id="3.40.50.1820">
    <property type="entry name" value="alpha/beta hydrolase"/>
    <property type="match status" value="1"/>
</dbReference>
<evidence type="ECO:0000256" key="6">
    <source>
        <dbReference type="SAM" id="Phobius"/>
    </source>
</evidence>
<dbReference type="SUPFAM" id="SSF53474">
    <property type="entry name" value="alpha/beta-Hydrolases"/>
    <property type="match status" value="1"/>
</dbReference>
<feature type="domain" description="Carboxylesterase type B" evidence="7">
    <location>
        <begin position="60"/>
        <end position="573"/>
    </location>
</feature>
<accession>A0AAE1AWA0</accession>
<evidence type="ECO:0000256" key="1">
    <source>
        <dbReference type="ARBA" id="ARBA00005964"/>
    </source>
</evidence>
<feature type="transmembrane region" description="Helical" evidence="6">
    <location>
        <begin position="31"/>
        <end position="51"/>
    </location>
</feature>
<keyword evidence="3" id="KW-0378">Hydrolase</keyword>
<dbReference type="GO" id="GO:0005615">
    <property type="term" value="C:extracellular space"/>
    <property type="evidence" value="ECO:0007669"/>
    <property type="project" value="TreeGrafter"/>
</dbReference>
<dbReference type="InterPro" id="IPR019819">
    <property type="entry name" value="Carboxylesterase_B_CS"/>
</dbReference>
<dbReference type="InterPro" id="IPR002018">
    <property type="entry name" value="CarbesteraseB"/>
</dbReference>
<dbReference type="GO" id="GO:0005886">
    <property type="term" value="C:plasma membrane"/>
    <property type="evidence" value="ECO:0007669"/>
    <property type="project" value="TreeGrafter"/>
</dbReference>
<keyword evidence="6" id="KW-1133">Transmembrane helix</keyword>
<keyword evidence="6" id="KW-0472">Membrane</keyword>
<dbReference type="PANTHER" id="PTHR43918">
    <property type="entry name" value="ACETYLCHOLINESTERASE"/>
    <property type="match status" value="1"/>
</dbReference>
<protein>
    <recommendedName>
        <fullName evidence="7">Carboxylesterase type B domain-containing protein</fullName>
    </recommendedName>
</protein>
<sequence length="581" mass="65338">MEKEVREGKVEREKNRFFLDPKPSIKKMGGFPTFKIIVLLVMSAATLSIAARTTPRRRSSLSTTLGDVVGLRKRVVGVRVDVFYSIPFAKPPVGDLRFRAPEPADPWGSEPVDGTVKPNACWQAIDVAFDRFAGVEMWNPNTDRSEDCLYLNVWRPTPRRRDTPKSIMVWIFGGGFWSGSAVLDMYDGSQLAARRDVIVVTIAYRLGPLGFMYLQNNAEVPGNAGLFDQVMALQWVKDNAVNLGGSPDDITIFGESAGAASVGFHMLSPLSRDLFTNAIMESSAPTSYWAVMDTQKTIERVARLVANVSCPVTLGDQLLPCLRAVKPEVLTDQQWILADKWFDVPIGPIVDGTFLPDHPADMLKAGDIKKTNVIIGVDKNEGIYWDIYGFMNDFPMEKNGNLSREQFRSIMQTLSGNDREFKRQLIELYNSELRGPRRRMAIVDAASGDSLFKCSVVDFARDYTEVGGNVYLFSFEENFSSDPWPDWMGVPHGYEIEVIFGLPLNEDSGNTSAERALTRVLMAMWTKFARTGSPESRRVTWPMYTTERKEYVIIDRNGVRTERNLRKEACELWATRNLSGH</sequence>
<dbReference type="InterPro" id="IPR050654">
    <property type="entry name" value="AChE-related_enzymes"/>
</dbReference>
<feature type="active site" description="Charge relay system" evidence="5">
    <location>
        <position position="492"/>
    </location>
</feature>
<dbReference type="AlphaFoldDB" id="A0AAE1AWA0"/>
<organism evidence="8 9">
    <name type="scientific">Elysia crispata</name>
    <name type="common">lettuce slug</name>
    <dbReference type="NCBI Taxonomy" id="231223"/>
    <lineage>
        <taxon>Eukaryota</taxon>
        <taxon>Metazoa</taxon>
        <taxon>Spiralia</taxon>
        <taxon>Lophotrochozoa</taxon>
        <taxon>Mollusca</taxon>
        <taxon>Gastropoda</taxon>
        <taxon>Heterobranchia</taxon>
        <taxon>Euthyneura</taxon>
        <taxon>Panpulmonata</taxon>
        <taxon>Sacoglossa</taxon>
        <taxon>Placobranchoidea</taxon>
        <taxon>Plakobranchidae</taxon>
        <taxon>Elysia</taxon>
    </lineage>
</organism>
<dbReference type="InterPro" id="IPR000997">
    <property type="entry name" value="Cholinesterase"/>
</dbReference>
<evidence type="ECO:0000256" key="3">
    <source>
        <dbReference type="ARBA" id="ARBA00022801"/>
    </source>
</evidence>
<proteinExistence type="inferred from homology"/>
<dbReference type="PANTHER" id="PTHR43918:SF12">
    <property type="entry name" value="ACETYLCHOLINESTERASE 1"/>
    <property type="match status" value="1"/>
</dbReference>
<dbReference type="Pfam" id="PF00135">
    <property type="entry name" value="COesterase"/>
    <property type="match status" value="1"/>
</dbReference>
<reference evidence="8" key="1">
    <citation type="journal article" date="2023" name="G3 (Bethesda)">
        <title>A reference genome for the long-term kleptoplast-retaining sea slug Elysia crispata morphotype clarki.</title>
        <authorList>
            <person name="Eastman K.E."/>
            <person name="Pendleton A.L."/>
            <person name="Shaikh M.A."/>
            <person name="Suttiyut T."/>
            <person name="Ogas R."/>
            <person name="Tomko P."/>
            <person name="Gavelis G."/>
            <person name="Widhalm J.R."/>
            <person name="Wisecaver J.H."/>
        </authorList>
    </citation>
    <scope>NUCLEOTIDE SEQUENCE</scope>
    <source>
        <strain evidence="8">ECLA1</strain>
    </source>
</reference>
<keyword evidence="6" id="KW-0812">Transmembrane</keyword>
<dbReference type="GO" id="GO:0003990">
    <property type="term" value="F:acetylcholinesterase activity"/>
    <property type="evidence" value="ECO:0007669"/>
    <property type="project" value="TreeGrafter"/>
</dbReference>
<comment type="caution">
    <text evidence="8">The sequence shown here is derived from an EMBL/GenBank/DDBJ whole genome shotgun (WGS) entry which is preliminary data.</text>
</comment>
<dbReference type="EMBL" id="JAWDGP010001077">
    <property type="protein sequence ID" value="KAK3795188.1"/>
    <property type="molecule type" value="Genomic_DNA"/>
</dbReference>
<evidence type="ECO:0000313" key="8">
    <source>
        <dbReference type="EMBL" id="KAK3795188.1"/>
    </source>
</evidence>
<gene>
    <name evidence="8" type="ORF">RRG08_056251</name>
</gene>
<feature type="transmembrane region" description="Helical" evidence="6">
    <location>
        <begin position="167"/>
        <end position="186"/>
    </location>
</feature>
<evidence type="ECO:0000256" key="4">
    <source>
        <dbReference type="ARBA" id="ARBA00023157"/>
    </source>
</evidence>